<evidence type="ECO:0000313" key="3">
    <source>
        <dbReference type="Proteomes" id="UP000675554"/>
    </source>
</evidence>
<keyword evidence="1" id="KW-1133">Transmembrane helix</keyword>
<proteinExistence type="predicted"/>
<dbReference type="AlphaFoldDB" id="A0A8T4IZK9"/>
<keyword evidence="1" id="KW-0812">Transmembrane</keyword>
<feature type="transmembrane region" description="Helical" evidence="1">
    <location>
        <begin position="24"/>
        <end position="46"/>
    </location>
</feature>
<evidence type="ECO:0000256" key="1">
    <source>
        <dbReference type="SAM" id="Phobius"/>
    </source>
</evidence>
<accession>A0A8T4IZK9</accession>
<comment type="caution">
    <text evidence="2">The sequence shown here is derived from an EMBL/GenBank/DDBJ whole genome shotgun (WGS) entry which is preliminary data.</text>
</comment>
<gene>
    <name evidence="2" type="ORF">KDA82_32185</name>
</gene>
<keyword evidence="3" id="KW-1185">Reference proteome</keyword>
<evidence type="ECO:0000313" key="2">
    <source>
        <dbReference type="EMBL" id="MBR7677569.1"/>
    </source>
</evidence>
<name>A0A8T4IZK9_9ACTN</name>
<feature type="transmembrane region" description="Helical" evidence="1">
    <location>
        <begin position="79"/>
        <end position="97"/>
    </location>
</feature>
<reference evidence="2" key="1">
    <citation type="submission" date="2021-04" db="EMBL/GenBank/DDBJ databases">
        <title>Sequencing of actinobacteria type strains.</title>
        <authorList>
            <person name="Nguyen G.-S."/>
            <person name="Wentzel A."/>
        </authorList>
    </citation>
    <scope>NUCLEOTIDE SEQUENCE</scope>
    <source>
        <strain evidence="2">DSM 42095</strain>
    </source>
</reference>
<dbReference type="EMBL" id="JAGSMN010000986">
    <property type="protein sequence ID" value="MBR7677569.1"/>
    <property type="molecule type" value="Genomic_DNA"/>
</dbReference>
<protein>
    <submittedName>
        <fullName evidence="2">Uncharacterized protein</fullName>
    </submittedName>
</protein>
<sequence>TGRAGTGRGEGFQGDQGFQWGTALLLYLAMMVLWAALLVLVLWAGWKSTEMRAALVPAGAALIAVFVSLVGAGRTSSSLTEFVVAGAAATLTLFLLLRVITAQDAGRPDDVTARTKISGGASMTEGSTAEVAVDARDAHGTLELTLAVGDVEEASGSPCVPLSSLHFSGPDLDGSRTVTAREETSVTLPLKSAEARVRLDVTLTTEEGCALSLTKKKTVLRD</sequence>
<organism evidence="2 3">
    <name type="scientific">Streptomyces daliensis</name>
    <dbReference type="NCBI Taxonomy" id="299421"/>
    <lineage>
        <taxon>Bacteria</taxon>
        <taxon>Bacillati</taxon>
        <taxon>Actinomycetota</taxon>
        <taxon>Actinomycetes</taxon>
        <taxon>Kitasatosporales</taxon>
        <taxon>Streptomycetaceae</taxon>
        <taxon>Streptomyces</taxon>
    </lineage>
</organism>
<dbReference type="Proteomes" id="UP000675554">
    <property type="component" value="Unassembled WGS sequence"/>
</dbReference>
<keyword evidence="1" id="KW-0472">Membrane</keyword>
<feature type="transmembrane region" description="Helical" evidence="1">
    <location>
        <begin position="53"/>
        <end position="73"/>
    </location>
</feature>
<feature type="non-terminal residue" evidence="2">
    <location>
        <position position="1"/>
    </location>
</feature>